<dbReference type="Proteomes" id="UP000178873">
    <property type="component" value="Unassembled WGS sequence"/>
</dbReference>
<reference evidence="2 3" key="1">
    <citation type="journal article" date="2016" name="Nat. Commun.">
        <title>Thousands of microbial genomes shed light on interconnected biogeochemical processes in an aquifer system.</title>
        <authorList>
            <person name="Anantharaman K."/>
            <person name="Brown C.T."/>
            <person name="Hug L.A."/>
            <person name="Sharon I."/>
            <person name="Castelle C.J."/>
            <person name="Probst A.J."/>
            <person name="Thomas B.C."/>
            <person name="Singh A."/>
            <person name="Wilkins M.J."/>
            <person name="Karaoz U."/>
            <person name="Brodie E.L."/>
            <person name="Williams K.H."/>
            <person name="Hubbard S.S."/>
            <person name="Banfield J.F."/>
        </authorList>
    </citation>
    <scope>NUCLEOTIDE SEQUENCE [LARGE SCALE GENOMIC DNA]</scope>
</reference>
<feature type="transmembrane region" description="Helical" evidence="1">
    <location>
        <begin position="6"/>
        <end position="29"/>
    </location>
</feature>
<keyword evidence="1" id="KW-1133">Transmembrane helix</keyword>
<dbReference type="AlphaFoldDB" id="A0A1G2M1A4"/>
<comment type="caution">
    <text evidence="2">The sequence shown here is derived from an EMBL/GenBank/DDBJ whole genome shotgun (WGS) entry which is preliminary data.</text>
</comment>
<keyword evidence="1" id="KW-0472">Membrane</keyword>
<proteinExistence type="predicted"/>
<keyword evidence="1" id="KW-0812">Transmembrane</keyword>
<protein>
    <submittedName>
        <fullName evidence="2">Uncharacterized protein</fullName>
    </submittedName>
</protein>
<evidence type="ECO:0000313" key="2">
    <source>
        <dbReference type="EMBL" id="OHA17670.1"/>
    </source>
</evidence>
<gene>
    <name evidence="2" type="ORF">A2664_03565</name>
</gene>
<organism evidence="2 3">
    <name type="scientific">Candidatus Taylorbacteria bacterium RIFCSPHIGHO2_01_FULL_46_22b</name>
    <dbReference type="NCBI Taxonomy" id="1802301"/>
    <lineage>
        <taxon>Bacteria</taxon>
        <taxon>Candidatus Tayloriibacteriota</taxon>
    </lineage>
</organism>
<evidence type="ECO:0000256" key="1">
    <source>
        <dbReference type="SAM" id="Phobius"/>
    </source>
</evidence>
<accession>A0A1G2M1A4</accession>
<name>A0A1G2M1A4_9BACT</name>
<sequence>MKTTPSALLCLTGALLLFSALFLLVLEFHLKHEHPEAYEKYSRFTPLAMGKIVGILLLWSTVDL</sequence>
<dbReference type="EMBL" id="MHRF01000013">
    <property type="protein sequence ID" value="OHA17670.1"/>
    <property type="molecule type" value="Genomic_DNA"/>
</dbReference>
<feature type="transmembrane region" description="Helical" evidence="1">
    <location>
        <begin position="41"/>
        <end position="62"/>
    </location>
</feature>
<dbReference type="STRING" id="1802301.A2664_03565"/>
<evidence type="ECO:0000313" key="3">
    <source>
        <dbReference type="Proteomes" id="UP000178873"/>
    </source>
</evidence>